<protein>
    <submittedName>
        <fullName evidence="2">Uncharacterized protein</fullName>
    </submittedName>
</protein>
<comment type="caution">
    <text evidence="2">The sequence shown here is derived from an EMBL/GenBank/DDBJ whole genome shotgun (WGS) entry which is preliminary data.</text>
</comment>
<reference evidence="3" key="1">
    <citation type="journal article" date="2015" name="PLoS Genet.">
        <title>The dynamic genome and transcriptome of the human fungal pathogen Blastomyces and close relative Emmonsia.</title>
        <authorList>
            <person name="Munoz J.F."/>
            <person name="Gauthier G.M."/>
            <person name="Desjardins C.A."/>
            <person name="Gallo J.E."/>
            <person name="Holder J."/>
            <person name="Sullivan T.D."/>
            <person name="Marty A.J."/>
            <person name="Carmen J.C."/>
            <person name="Chen Z."/>
            <person name="Ding L."/>
            <person name="Gujja S."/>
            <person name="Magrini V."/>
            <person name="Misas E."/>
            <person name="Mitreva M."/>
            <person name="Priest M."/>
            <person name="Saif S."/>
            <person name="Whiston E.A."/>
            <person name="Young S."/>
            <person name="Zeng Q."/>
            <person name="Goldman W.E."/>
            <person name="Mardis E.R."/>
            <person name="Taylor J.W."/>
            <person name="McEwen J.G."/>
            <person name="Clay O.K."/>
            <person name="Klein B.S."/>
            <person name="Cuomo C.A."/>
        </authorList>
    </citation>
    <scope>NUCLEOTIDE SEQUENCE [LARGE SCALE GENOMIC DNA]</scope>
    <source>
        <strain evidence="3">UAMH 3008</strain>
    </source>
</reference>
<dbReference type="OrthoDB" id="4188796at2759"/>
<dbReference type="Proteomes" id="UP000034164">
    <property type="component" value="Unassembled WGS sequence"/>
</dbReference>
<evidence type="ECO:0000313" key="3">
    <source>
        <dbReference type="Proteomes" id="UP000034164"/>
    </source>
</evidence>
<gene>
    <name evidence="2" type="ORF">EMCG_05532</name>
</gene>
<evidence type="ECO:0000256" key="1">
    <source>
        <dbReference type="SAM" id="MobiDB-lite"/>
    </source>
</evidence>
<dbReference type="AlphaFoldDB" id="A0A0G2HNA1"/>
<name>A0A0G2HNA1_9EURO</name>
<dbReference type="EMBL" id="LCZI01001730">
    <property type="protein sequence ID" value="KKZ57980.1"/>
    <property type="molecule type" value="Genomic_DNA"/>
</dbReference>
<organism evidence="2 3">
    <name type="scientific">[Emmonsia] crescens</name>
    <dbReference type="NCBI Taxonomy" id="73230"/>
    <lineage>
        <taxon>Eukaryota</taxon>
        <taxon>Fungi</taxon>
        <taxon>Dikarya</taxon>
        <taxon>Ascomycota</taxon>
        <taxon>Pezizomycotina</taxon>
        <taxon>Eurotiomycetes</taxon>
        <taxon>Eurotiomycetidae</taxon>
        <taxon>Onygenales</taxon>
        <taxon>Ajellomycetaceae</taxon>
        <taxon>Emergomyces</taxon>
    </lineage>
</organism>
<sequence>MALSIKHQLQRWTVQQLHRVGFTNVTLSTPLPTRGDGSTFDIDDDYDARPSQLRGQHGHSRAHSSTREKSVPTAAYSGYERAAFVVDGPRGGLGGLGGVEGWLVLVGLGEGHTGEKDGYFIPVEGVDRSVGHAIANRGRAA</sequence>
<accession>A0A0G2HNA1</accession>
<dbReference type="VEuPathDB" id="FungiDB:EMCG_05532"/>
<proteinExistence type="predicted"/>
<feature type="region of interest" description="Disordered" evidence="1">
    <location>
        <begin position="33"/>
        <end position="72"/>
    </location>
</feature>
<evidence type="ECO:0000313" key="2">
    <source>
        <dbReference type="EMBL" id="KKZ57980.1"/>
    </source>
</evidence>